<dbReference type="AlphaFoldDB" id="A0A378JVL9"/>
<dbReference type="EMBL" id="UGOG01000001">
    <property type="protein sequence ID" value="STX62745.1"/>
    <property type="molecule type" value="Genomic_DNA"/>
</dbReference>
<dbReference type="RefSeq" id="WP_028384665.1">
    <property type="nucleotide sequence ID" value="NZ_CAAAJG010000009.1"/>
</dbReference>
<gene>
    <name evidence="1" type="ORF">Lmor_1043</name>
    <name evidence="2" type="ORF">NCTC12239_01684</name>
</gene>
<organism evidence="2 4">
    <name type="scientific">Legionella moravica</name>
    <dbReference type="NCBI Taxonomy" id="39962"/>
    <lineage>
        <taxon>Bacteria</taxon>
        <taxon>Pseudomonadati</taxon>
        <taxon>Pseudomonadota</taxon>
        <taxon>Gammaproteobacteria</taxon>
        <taxon>Legionellales</taxon>
        <taxon>Legionellaceae</taxon>
        <taxon>Legionella</taxon>
    </lineage>
</organism>
<keyword evidence="3" id="KW-1185">Reference proteome</keyword>
<protein>
    <submittedName>
        <fullName evidence="2">Uncharacterized protein</fullName>
    </submittedName>
</protein>
<dbReference type="Proteomes" id="UP000054985">
    <property type="component" value="Unassembled WGS sequence"/>
</dbReference>
<dbReference type="OrthoDB" id="5652291at2"/>
<proteinExistence type="predicted"/>
<evidence type="ECO:0000313" key="1">
    <source>
        <dbReference type="EMBL" id="KTD35596.1"/>
    </source>
</evidence>
<dbReference type="Proteomes" id="UP000254040">
    <property type="component" value="Unassembled WGS sequence"/>
</dbReference>
<accession>A0A378JVL9</accession>
<dbReference type="EMBL" id="LNYN01000014">
    <property type="protein sequence ID" value="KTD35596.1"/>
    <property type="molecule type" value="Genomic_DNA"/>
</dbReference>
<reference evidence="2 4" key="2">
    <citation type="submission" date="2018-06" db="EMBL/GenBank/DDBJ databases">
        <authorList>
            <consortium name="Pathogen Informatics"/>
            <person name="Doyle S."/>
        </authorList>
    </citation>
    <scope>NUCLEOTIDE SEQUENCE [LARGE SCALE GENOMIC DNA]</scope>
    <source>
        <strain evidence="2 4">NCTC12239</strain>
    </source>
</reference>
<name>A0A378JVL9_9GAMM</name>
<reference evidence="1 3" key="1">
    <citation type="submission" date="2015-11" db="EMBL/GenBank/DDBJ databases">
        <title>Genomic analysis of 38 Legionella species identifies large and diverse effector repertoires.</title>
        <authorList>
            <person name="Burstein D."/>
            <person name="Amaro F."/>
            <person name="Zusman T."/>
            <person name="Lifshitz Z."/>
            <person name="Cohen O."/>
            <person name="Gilbert J.A."/>
            <person name="Pupko T."/>
            <person name="Shuman H.A."/>
            <person name="Segal G."/>
        </authorList>
    </citation>
    <scope>NUCLEOTIDE SEQUENCE [LARGE SCALE GENOMIC DNA]</scope>
    <source>
        <strain evidence="1 3">ATCC 43877</strain>
    </source>
</reference>
<evidence type="ECO:0000313" key="4">
    <source>
        <dbReference type="Proteomes" id="UP000254040"/>
    </source>
</evidence>
<evidence type="ECO:0000313" key="3">
    <source>
        <dbReference type="Proteomes" id="UP000054985"/>
    </source>
</evidence>
<evidence type="ECO:0000313" key="2">
    <source>
        <dbReference type="EMBL" id="STX62745.1"/>
    </source>
</evidence>
<sequence length="214" mass="24330">MPSTTQDEKAAAKARYEEFFNAVQAMNARNAMIQFELSPNPSLFRHMQKSDSGSQLHFEFKSKNSGSIFIIDHKFFPDSWILKIPEKVSRDDMVCMTDIILETIAHPVGAHKDYEPKMIICFPEDTSEDEILQFVETAQAKGIEVHLFIGKPEDFEKISLKHQQVSKDLIAAGDIDKVPGWTGLLNTVMNTDGGRKGEELMQRINSDQRFAFRC</sequence>